<dbReference type="AlphaFoldDB" id="A0A0A8K1G3"/>
<dbReference type="PANTHER" id="PTHR30600">
    <property type="entry name" value="CYTOCHROME C PEROXIDASE-RELATED"/>
    <property type="match status" value="1"/>
</dbReference>
<proteinExistence type="predicted"/>
<feature type="domain" description="Cytochrome c" evidence="8">
    <location>
        <begin position="301"/>
        <end position="488"/>
    </location>
</feature>
<dbReference type="GO" id="GO:0004130">
    <property type="term" value="F:cytochrome-c peroxidase activity"/>
    <property type="evidence" value="ECO:0007669"/>
    <property type="project" value="UniProtKB-EC"/>
</dbReference>
<comment type="subcellular location">
    <subcellularLocation>
        <location evidence="1">Cell envelope</location>
    </subcellularLocation>
</comment>
<dbReference type="Pfam" id="PF03150">
    <property type="entry name" value="CCP_MauG"/>
    <property type="match status" value="1"/>
</dbReference>
<dbReference type="Proteomes" id="UP000031643">
    <property type="component" value="Chromosome"/>
</dbReference>
<evidence type="ECO:0000313" key="9">
    <source>
        <dbReference type="EMBL" id="BAQ16646.1"/>
    </source>
</evidence>
<keyword evidence="6 7" id="KW-0408">Iron</keyword>
<keyword evidence="3 7" id="KW-0479">Metal-binding</keyword>
<evidence type="ECO:0000256" key="2">
    <source>
        <dbReference type="ARBA" id="ARBA00022617"/>
    </source>
</evidence>
<dbReference type="Gene3D" id="1.10.760.10">
    <property type="entry name" value="Cytochrome c-like domain"/>
    <property type="match status" value="2"/>
</dbReference>
<dbReference type="EMBL" id="AP014648">
    <property type="protein sequence ID" value="BAQ16646.1"/>
    <property type="molecule type" value="Genomic_DNA"/>
</dbReference>
<dbReference type="HOGENOM" id="CLU_034652_0_1_5"/>
<evidence type="ECO:0000256" key="5">
    <source>
        <dbReference type="ARBA" id="ARBA00023002"/>
    </source>
</evidence>
<evidence type="ECO:0000256" key="3">
    <source>
        <dbReference type="ARBA" id="ARBA00022723"/>
    </source>
</evidence>
<dbReference type="EC" id="1.11.1.5" evidence="9"/>
<dbReference type="STRING" id="1384459.GL4_1188"/>
<sequence length="494" mass="53564">MEVIIAVVWALAVVLVIGPLAEAQPQGSGQPSVPAQEIAEVEQQVDNTEAKAIAGAPFLLSGSPERVPALGKVLFFDKNLSVNRNEACAFCHMPQTGYQGALETINLKGVAQPGSVRTRFSLRKPPSAAYAVYSPPLIYADKPGEAKCTHCFIGGNFWDLRATGLRLQNATAMQAQGSPLNPTEMANPDPACVVRRISERPYRPLFESIWGPRSFAITWPDNVDAICSRPNNTPDSAIGSEVPGPESTPAVVALEPEDRARVQSTFDQMARSIAAFEKSPEVSPFSSKFDAFLAGNANLTPAERRGYGLFTGKANCDDCHVPTGQRPLFTDNSTSNLGVPRNPELAYYKETAADEFGYVANPVGDAFVDLGVGNFLRSPENADKAWKTVAAEFDGRFRVPTLRNVDKRPRDDFVKAYGHNGYFKSLKEVVHFYNTRDVLPRCAPGARGEKVSCWPAPEVPQNLSKSCCNLGLSDSDEDDLVAFLKTLTDGYVGN</sequence>
<name>A0A0A8K1G3_9HYPH</name>
<organism evidence="9 10">
    <name type="scientific">Methyloceanibacter caenitepidi</name>
    <dbReference type="NCBI Taxonomy" id="1384459"/>
    <lineage>
        <taxon>Bacteria</taxon>
        <taxon>Pseudomonadati</taxon>
        <taxon>Pseudomonadota</taxon>
        <taxon>Alphaproteobacteria</taxon>
        <taxon>Hyphomicrobiales</taxon>
        <taxon>Hyphomicrobiaceae</taxon>
        <taxon>Methyloceanibacter</taxon>
    </lineage>
</organism>
<keyword evidence="4" id="KW-0732">Signal</keyword>
<dbReference type="GO" id="GO:0009055">
    <property type="term" value="F:electron transfer activity"/>
    <property type="evidence" value="ECO:0007669"/>
    <property type="project" value="InterPro"/>
</dbReference>
<evidence type="ECO:0000259" key="8">
    <source>
        <dbReference type="PROSITE" id="PS51007"/>
    </source>
</evidence>
<reference evidence="9 10" key="1">
    <citation type="submission" date="2014-09" db="EMBL/GenBank/DDBJ databases">
        <title>Genome sequencing of Methyloceanibacter caenitepidi Gela4.</title>
        <authorList>
            <person name="Takeuchi M."/>
            <person name="Susumu S."/>
            <person name="Kamagata Y."/>
            <person name="Oshima K."/>
            <person name="Hattori M."/>
            <person name="Iwasaki W."/>
        </authorList>
    </citation>
    <scope>NUCLEOTIDE SEQUENCE [LARGE SCALE GENOMIC DNA]</scope>
    <source>
        <strain evidence="9 10">Gela4</strain>
    </source>
</reference>
<evidence type="ECO:0000256" key="6">
    <source>
        <dbReference type="ARBA" id="ARBA00023004"/>
    </source>
</evidence>
<dbReference type="InterPro" id="IPR036909">
    <property type="entry name" value="Cyt_c-like_dom_sf"/>
</dbReference>
<dbReference type="PANTHER" id="PTHR30600:SF10">
    <property type="entry name" value="BLL6722 PROTEIN"/>
    <property type="match status" value="1"/>
</dbReference>
<accession>A0A0A8K1G3</accession>
<dbReference type="SUPFAM" id="SSF46626">
    <property type="entry name" value="Cytochrome c"/>
    <property type="match status" value="2"/>
</dbReference>
<evidence type="ECO:0000256" key="1">
    <source>
        <dbReference type="ARBA" id="ARBA00004196"/>
    </source>
</evidence>
<evidence type="ECO:0000313" key="10">
    <source>
        <dbReference type="Proteomes" id="UP000031643"/>
    </source>
</evidence>
<keyword evidence="10" id="KW-1185">Reference proteome</keyword>
<dbReference type="InterPro" id="IPR051395">
    <property type="entry name" value="Cytochrome_c_Peroxidase/MauG"/>
</dbReference>
<dbReference type="InterPro" id="IPR009056">
    <property type="entry name" value="Cyt_c-like_dom"/>
</dbReference>
<gene>
    <name evidence="9" type="ORF">GL4_1188</name>
</gene>
<dbReference type="KEGG" id="mcg:GL4_1188"/>
<dbReference type="GO" id="GO:0046872">
    <property type="term" value="F:metal ion binding"/>
    <property type="evidence" value="ECO:0007669"/>
    <property type="project" value="UniProtKB-KW"/>
</dbReference>
<dbReference type="GO" id="GO:0020037">
    <property type="term" value="F:heme binding"/>
    <property type="evidence" value="ECO:0007669"/>
    <property type="project" value="InterPro"/>
</dbReference>
<evidence type="ECO:0000256" key="7">
    <source>
        <dbReference type="PROSITE-ProRule" id="PRU00433"/>
    </source>
</evidence>
<dbReference type="GO" id="GO:0030313">
    <property type="term" value="C:cell envelope"/>
    <property type="evidence" value="ECO:0007669"/>
    <property type="project" value="UniProtKB-SubCell"/>
</dbReference>
<keyword evidence="9" id="KW-0575">Peroxidase</keyword>
<dbReference type="InterPro" id="IPR004852">
    <property type="entry name" value="Di-haem_cyt_c_peroxidsae"/>
</dbReference>
<protein>
    <submittedName>
        <fullName evidence="9">Cytochrome c551 peroxidase</fullName>
        <ecNumber evidence="9">1.11.1.5</ecNumber>
    </submittedName>
</protein>
<dbReference type="PROSITE" id="PS51007">
    <property type="entry name" value="CYTC"/>
    <property type="match status" value="1"/>
</dbReference>
<keyword evidence="5 9" id="KW-0560">Oxidoreductase</keyword>
<keyword evidence="2 7" id="KW-0349">Heme</keyword>
<evidence type="ECO:0000256" key="4">
    <source>
        <dbReference type="ARBA" id="ARBA00022729"/>
    </source>
</evidence>